<proteinExistence type="predicted"/>
<accession>A0ACB8RJA2</accession>
<reference evidence="1" key="1">
    <citation type="submission" date="2021-02" db="EMBL/GenBank/DDBJ databases">
        <authorList>
            <consortium name="DOE Joint Genome Institute"/>
            <person name="Ahrendt S."/>
            <person name="Looney B.P."/>
            <person name="Miyauchi S."/>
            <person name="Morin E."/>
            <person name="Drula E."/>
            <person name="Courty P.E."/>
            <person name="Chicoki N."/>
            <person name="Fauchery L."/>
            <person name="Kohler A."/>
            <person name="Kuo A."/>
            <person name="Labutti K."/>
            <person name="Pangilinan J."/>
            <person name="Lipzen A."/>
            <person name="Riley R."/>
            <person name="Andreopoulos W."/>
            <person name="He G."/>
            <person name="Johnson J."/>
            <person name="Barry K.W."/>
            <person name="Grigoriev I.V."/>
            <person name="Nagy L."/>
            <person name="Hibbett D."/>
            <person name="Henrissat B."/>
            <person name="Matheny P.B."/>
            <person name="Labbe J."/>
            <person name="Martin F."/>
        </authorList>
    </citation>
    <scope>NUCLEOTIDE SEQUENCE</scope>
    <source>
        <strain evidence="1">FP105234-sp</strain>
    </source>
</reference>
<dbReference type="EMBL" id="MU275998">
    <property type="protein sequence ID" value="KAI0043977.1"/>
    <property type="molecule type" value="Genomic_DNA"/>
</dbReference>
<dbReference type="Proteomes" id="UP000814033">
    <property type="component" value="Unassembled WGS sequence"/>
</dbReference>
<evidence type="ECO:0000313" key="1">
    <source>
        <dbReference type="EMBL" id="KAI0043977.1"/>
    </source>
</evidence>
<keyword evidence="2" id="KW-1185">Reference proteome</keyword>
<comment type="caution">
    <text evidence="1">The sequence shown here is derived from an EMBL/GenBank/DDBJ whole genome shotgun (WGS) entry which is preliminary data.</text>
</comment>
<protein>
    <submittedName>
        <fullName evidence="1">Uncharacterized protein</fullName>
    </submittedName>
</protein>
<sequence length="316" mass="34775">MSYRPPYTDEPHGYPAYPAPSTDNLYDPYAPAPHDSYDRSGYDGVYRDEPAQPPYGAAPPHQPQVKQEPAYEVENYNVPLRPREAKTARDMRTWRYDHQGNLWTAGSRPRCFGRFCCCTILITLFLIIGIVLSLALWIQPPNVKIGGIEEPTNGSTVQVLTDGIQVNLQLPIEVDNPNYFGVKITNLYADVFYPINNTRLGMGLVKDVSLPAHSNTNFTFPFSLNITQALDSADAIISDLATKCLSNPQQQITINYKLKVGVRVFLVTVTPTIDNTVKFNCPVSQSDIENLLKELGLSDIPGLAALLGVGGVGSGS</sequence>
<reference evidence="1" key="2">
    <citation type="journal article" date="2022" name="New Phytol.">
        <title>Evolutionary transition to the ectomycorrhizal habit in the genomes of a hyperdiverse lineage of mushroom-forming fungi.</title>
        <authorList>
            <person name="Looney B."/>
            <person name="Miyauchi S."/>
            <person name="Morin E."/>
            <person name="Drula E."/>
            <person name="Courty P.E."/>
            <person name="Kohler A."/>
            <person name="Kuo A."/>
            <person name="LaButti K."/>
            <person name="Pangilinan J."/>
            <person name="Lipzen A."/>
            <person name="Riley R."/>
            <person name="Andreopoulos W."/>
            <person name="He G."/>
            <person name="Johnson J."/>
            <person name="Nolan M."/>
            <person name="Tritt A."/>
            <person name="Barry K.W."/>
            <person name="Grigoriev I.V."/>
            <person name="Nagy L.G."/>
            <person name="Hibbett D."/>
            <person name="Henrissat B."/>
            <person name="Matheny P.B."/>
            <person name="Labbe J."/>
            <person name="Martin F.M."/>
        </authorList>
    </citation>
    <scope>NUCLEOTIDE SEQUENCE</scope>
    <source>
        <strain evidence="1">FP105234-sp</strain>
    </source>
</reference>
<gene>
    <name evidence="1" type="ORF">FA95DRAFT_1545739</name>
</gene>
<evidence type="ECO:0000313" key="2">
    <source>
        <dbReference type="Proteomes" id="UP000814033"/>
    </source>
</evidence>
<organism evidence="1 2">
    <name type="scientific">Auriscalpium vulgare</name>
    <dbReference type="NCBI Taxonomy" id="40419"/>
    <lineage>
        <taxon>Eukaryota</taxon>
        <taxon>Fungi</taxon>
        <taxon>Dikarya</taxon>
        <taxon>Basidiomycota</taxon>
        <taxon>Agaricomycotina</taxon>
        <taxon>Agaricomycetes</taxon>
        <taxon>Russulales</taxon>
        <taxon>Auriscalpiaceae</taxon>
        <taxon>Auriscalpium</taxon>
    </lineage>
</organism>
<name>A0ACB8RJA2_9AGAM</name>